<gene>
    <name evidence="7" type="ORF">C1I92_20610</name>
</gene>
<feature type="region of interest" description="Disordered" evidence="4">
    <location>
        <begin position="468"/>
        <end position="489"/>
    </location>
</feature>
<feature type="domain" description="FtsK" evidence="6">
    <location>
        <begin position="217"/>
        <end position="408"/>
    </location>
</feature>
<dbReference type="AlphaFoldDB" id="A0A2W2B6A2"/>
<dbReference type="EMBL" id="POTW01000055">
    <property type="protein sequence ID" value="PZF81592.1"/>
    <property type="molecule type" value="Genomic_DNA"/>
</dbReference>
<comment type="caution">
    <text evidence="7">The sequence shown here is derived from an EMBL/GenBank/DDBJ whole genome shotgun (WGS) entry which is preliminary data.</text>
</comment>
<feature type="transmembrane region" description="Helical" evidence="5">
    <location>
        <begin position="62"/>
        <end position="86"/>
    </location>
</feature>
<dbReference type="Pfam" id="PF01580">
    <property type="entry name" value="FtsK_SpoIIIE"/>
    <property type="match status" value="1"/>
</dbReference>
<evidence type="ECO:0000313" key="8">
    <source>
        <dbReference type="Proteomes" id="UP000248764"/>
    </source>
</evidence>
<keyword evidence="1 3" id="KW-0547">Nucleotide-binding</keyword>
<name>A0A2W2B6A2_9ACTN</name>
<dbReference type="RefSeq" id="WP_111256528.1">
    <property type="nucleotide sequence ID" value="NZ_POTW01000055.1"/>
</dbReference>
<dbReference type="Gene3D" id="3.40.50.300">
    <property type="entry name" value="P-loop containing nucleotide triphosphate hydrolases"/>
    <property type="match status" value="1"/>
</dbReference>
<dbReference type="Proteomes" id="UP000248764">
    <property type="component" value="Unassembled WGS sequence"/>
</dbReference>
<keyword evidence="7" id="KW-0132">Cell division</keyword>
<organism evidence="7 8">
    <name type="scientific">Jiangella anatolica</name>
    <dbReference type="NCBI Taxonomy" id="2670374"/>
    <lineage>
        <taxon>Bacteria</taxon>
        <taxon>Bacillati</taxon>
        <taxon>Actinomycetota</taxon>
        <taxon>Actinomycetes</taxon>
        <taxon>Jiangellales</taxon>
        <taxon>Jiangellaceae</taxon>
        <taxon>Jiangella</taxon>
    </lineage>
</organism>
<dbReference type="InterPro" id="IPR027417">
    <property type="entry name" value="P-loop_NTPase"/>
</dbReference>
<dbReference type="InterPro" id="IPR050206">
    <property type="entry name" value="FtsK/SpoIIIE/SftA"/>
</dbReference>
<evidence type="ECO:0000256" key="5">
    <source>
        <dbReference type="SAM" id="Phobius"/>
    </source>
</evidence>
<feature type="compositionally biased region" description="Basic and acidic residues" evidence="4">
    <location>
        <begin position="479"/>
        <end position="489"/>
    </location>
</feature>
<dbReference type="GO" id="GO:0005524">
    <property type="term" value="F:ATP binding"/>
    <property type="evidence" value="ECO:0007669"/>
    <property type="project" value="UniProtKB-UniRule"/>
</dbReference>
<dbReference type="PANTHER" id="PTHR22683">
    <property type="entry name" value="SPORULATION PROTEIN RELATED"/>
    <property type="match status" value="1"/>
</dbReference>
<keyword evidence="5" id="KW-0472">Membrane</keyword>
<dbReference type="PROSITE" id="PS50901">
    <property type="entry name" value="FTSK"/>
    <property type="match status" value="1"/>
</dbReference>
<protein>
    <submittedName>
        <fullName evidence="7">Cell division protein FtsK</fullName>
    </submittedName>
</protein>
<dbReference type="InterPro" id="IPR002543">
    <property type="entry name" value="FtsK_dom"/>
</dbReference>
<feature type="binding site" evidence="3">
    <location>
        <begin position="242"/>
        <end position="249"/>
    </location>
    <ligand>
        <name>ATP</name>
        <dbReference type="ChEBI" id="CHEBI:30616"/>
    </ligand>
</feature>
<evidence type="ECO:0000259" key="6">
    <source>
        <dbReference type="PROSITE" id="PS50901"/>
    </source>
</evidence>
<proteinExistence type="predicted"/>
<keyword evidence="8" id="KW-1185">Reference proteome</keyword>
<evidence type="ECO:0000313" key="7">
    <source>
        <dbReference type="EMBL" id="PZF81592.1"/>
    </source>
</evidence>
<evidence type="ECO:0000256" key="4">
    <source>
        <dbReference type="SAM" id="MobiDB-lite"/>
    </source>
</evidence>
<dbReference type="PANTHER" id="PTHR22683:SF41">
    <property type="entry name" value="DNA TRANSLOCASE FTSK"/>
    <property type="match status" value="1"/>
</dbReference>
<evidence type="ECO:0000256" key="2">
    <source>
        <dbReference type="ARBA" id="ARBA00022840"/>
    </source>
</evidence>
<evidence type="ECO:0000256" key="1">
    <source>
        <dbReference type="ARBA" id="ARBA00022741"/>
    </source>
</evidence>
<evidence type="ECO:0000256" key="3">
    <source>
        <dbReference type="PROSITE-ProRule" id="PRU00289"/>
    </source>
</evidence>
<accession>A0A2W2B6A2</accession>
<sequence>MSPRPELTSKTIKIFAAFVQNLRDRDSLVRRLLRGLGWVTATPLMLLHRLPAVFAAGCLLLLAYSVVGAGGLVLLLVLPTVGWVVWRLAHPESAERVAAQVRGRWRYRRIYRKHWPAVAAGCGLTVAGSFGRQVAPELIGVTAHPAADAVRVRLLAGQSPADYADRADALAHAFGVTQVRVRSDEPGTVTLSFSTGDPLTDPIPQMRLDARAVDFEALPVGFTEDGDLYRLRLLYRHVLTAGMTDSGKGSALWSTVRALAPAIPSGVVQLWGVDPKGGMELAIGHALFSRLAADDEPGDMVRLVADAADLVRERSKRLRGHTRKHTPTTDEPFVVLVIDELAYLTDYQDDTKLKHQVNKALKIVLSQGRAAAVSVLAFVQDPRKSVVDARGLFPTKIALRLDTASEVEMVLGKDAWERGAHAEAIPDSQPGTGYVLVKGDPTPVRLRFTWVTDDDIRAMAQQFPAAQPAPRRHGFTVVTDKDGESGAVA</sequence>
<dbReference type="SUPFAM" id="SSF52540">
    <property type="entry name" value="P-loop containing nucleoside triphosphate hydrolases"/>
    <property type="match status" value="1"/>
</dbReference>
<keyword evidence="2 3" id="KW-0067">ATP-binding</keyword>
<keyword evidence="7" id="KW-0131">Cell cycle</keyword>
<keyword evidence="5" id="KW-0812">Transmembrane</keyword>
<dbReference type="GO" id="GO:0003677">
    <property type="term" value="F:DNA binding"/>
    <property type="evidence" value="ECO:0007669"/>
    <property type="project" value="InterPro"/>
</dbReference>
<dbReference type="GO" id="GO:0051301">
    <property type="term" value="P:cell division"/>
    <property type="evidence" value="ECO:0007669"/>
    <property type="project" value="UniProtKB-KW"/>
</dbReference>
<keyword evidence="5" id="KW-1133">Transmembrane helix</keyword>
<reference evidence="7 8" key="1">
    <citation type="submission" date="2018-01" db="EMBL/GenBank/DDBJ databases">
        <title>Draft genome sequence of Jiangella sp. GTF31.</title>
        <authorList>
            <person name="Sahin N."/>
            <person name="Ay H."/>
            <person name="Saygin H."/>
        </authorList>
    </citation>
    <scope>NUCLEOTIDE SEQUENCE [LARGE SCALE GENOMIC DNA]</scope>
    <source>
        <strain evidence="7 8">GTF31</strain>
    </source>
</reference>